<accession>A0A835RCY5</accession>
<dbReference type="PANTHER" id="PTHR11614">
    <property type="entry name" value="PHOSPHOLIPASE-RELATED"/>
    <property type="match status" value="1"/>
</dbReference>
<reference evidence="2 3" key="1">
    <citation type="journal article" date="2020" name="Nat. Food">
        <title>A phased Vanilla planifolia genome enables genetic improvement of flavour and production.</title>
        <authorList>
            <person name="Hasing T."/>
            <person name="Tang H."/>
            <person name="Brym M."/>
            <person name="Khazi F."/>
            <person name="Huang T."/>
            <person name="Chambers A.H."/>
        </authorList>
    </citation>
    <scope>NUCLEOTIDE SEQUENCE [LARGE SCALE GENOMIC DNA]</scope>
    <source>
        <tissue evidence="2">Leaf</tissue>
    </source>
</reference>
<dbReference type="InterPro" id="IPR000073">
    <property type="entry name" value="AB_hydrolase_1"/>
</dbReference>
<protein>
    <recommendedName>
        <fullName evidence="1">Serine aminopeptidase S33 domain-containing protein</fullName>
    </recommendedName>
</protein>
<evidence type="ECO:0000313" key="3">
    <source>
        <dbReference type="Proteomes" id="UP000639772"/>
    </source>
</evidence>
<proteinExistence type="predicted"/>
<name>A0A835RCY5_VANPL</name>
<evidence type="ECO:0000313" key="2">
    <source>
        <dbReference type="EMBL" id="KAG0484007.1"/>
    </source>
</evidence>
<dbReference type="SUPFAM" id="SSF53474">
    <property type="entry name" value="alpha/beta-Hydrolases"/>
    <property type="match status" value="1"/>
</dbReference>
<dbReference type="Proteomes" id="UP000639772">
    <property type="component" value="Unassembled WGS sequence"/>
</dbReference>
<sequence length="314" mass="35221">MVAYKEEFIKNERGFHLFTCSWLPDFQEPTALILLCHGYAVECSFSMRGTGTRLAKAGFAVYGMDYEGHGKSSGLQGYIPCFEDLVNDCSVFYTSICEREENKKKKRFLLGESMGGAVALLLHMKQPTYWDGAVLVAPMCKIAPEMTPHPLVIKVLDMLCDIIPTWKLIPTQDIIDIAVKDPTRREEIRSNPLCYKGRCRLKTGRELLMVSFHLEKNLKQVSLPFLIVHGEEDMVTDPSASQLLFSSASSKDKTMKLYPGMCHALTSGETPENVDLVFGNILGWLSRRVQVSSETGLKFEHDDKYNAAAEGEAM</sequence>
<dbReference type="InterPro" id="IPR022742">
    <property type="entry name" value="Hydrolase_4"/>
</dbReference>
<dbReference type="EMBL" id="JADCNM010000005">
    <property type="protein sequence ID" value="KAG0484007.1"/>
    <property type="molecule type" value="Genomic_DNA"/>
</dbReference>
<dbReference type="OrthoDB" id="2498029at2759"/>
<dbReference type="AlphaFoldDB" id="A0A835RCY5"/>
<dbReference type="FunFam" id="3.40.50.1820:FF:000036">
    <property type="entry name" value="Alpha/beta-Hydrolases superfamily protein"/>
    <property type="match status" value="1"/>
</dbReference>
<evidence type="ECO:0000259" key="1">
    <source>
        <dbReference type="Pfam" id="PF12146"/>
    </source>
</evidence>
<dbReference type="InterPro" id="IPR029058">
    <property type="entry name" value="AB_hydrolase_fold"/>
</dbReference>
<feature type="domain" description="Serine aminopeptidase S33" evidence="1">
    <location>
        <begin position="27"/>
        <end position="266"/>
    </location>
</feature>
<comment type="caution">
    <text evidence="2">The sequence shown here is derived from an EMBL/GenBank/DDBJ whole genome shotgun (WGS) entry which is preliminary data.</text>
</comment>
<dbReference type="InterPro" id="IPR051044">
    <property type="entry name" value="MAG_DAG_Lipase"/>
</dbReference>
<gene>
    <name evidence="2" type="ORF">HPP92_012091</name>
</gene>
<dbReference type="PRINTS" id="PR00111">
    <property type="entry name" value="ABHYDROLASE"/>
</dbReference>
<organism evidence="2 3">
    <name type="scientific">Vanilla planifolia</name>
    <name type="common">Vanilla</name>
    <dbReference type="NCBI Taxonomy" id="51239"/>
    <lineage>
        <taxon>Eukaryota</taxon>
        <taxon>Viridiplantae</taxon>
        <taxon>Streptophyta</taxon>
        <taxon>Embryophyta</taxon>
        <taxon>Tracheophyta</taxon>
        <taxon>Spermatophyta</taxon>
        <taxon>Magnoliopsida</taxon>
        <taxon>Liliopsida</taxon>
        <taxon>Asparagales</taxon>
        <taxon>Orchidaceae</taxon>
        <taxon>Vanilloideae</taxon>
        <taxon>Vanilleae</taxon>
        <taxon>Vanilla</taxon>
    </lineage>
</organism>
<dbReference type="Pfam" id="PF12146">
    <property type="entry name" value="Hydrolase_4"/>
    <property type="match status" value="1"/>
</dbReference>
<dbReference type="Gene3D" id="3.40.50.1820">
    <property type="entry name" value="alpha/beta hydrolase"/>
    <property type="match status" value="1"/>
</dbReference>